<feature type="transmembrane region" description="Helical" evidence="1">
    <location>
        <begin position="7"/>
        <end position="27"/>
    </location>
</feature>
<feature type="transmembrane region" description="Helical" evidence="1">
    <location>
        <begin position="61"/>
        <end position="84"/>
    </location>
</feature>
<proteinExistence type="predicted"/>
<reference evidence="2 3" key="1">
    <citation type="submission" date="2017-04" db="EMBL/GenBank/DDBJ databases">
        <title>Draft Aigarchaeota genome from a New Zealand hot spring.</title>
        <authorList>
            <person name="Reysenbach A.-L."/>
            <person name="Donaho J.A."/>
            <person name="Gerhart J."/>
            <person name="Kelley J.F."/>
            <person name="Kouba K."/>
            <person name="Podar M."/>
            <person name="Stott M."/>
        </authorList>
    </citation>
    <scope>NUCLEOTIDE SEQUENCE [LARGE SCALE GENOMIC DNA]</scope>
    <source>
        <strain evidence="2">NZ13_MG1</strain>
    </source>
</reference>
<protein>
    <recommendedName>
        <fullName evidence="4">Zinc-ribbon domain-containing protein</fullName>
    </recommendedName>
</protein>
<evidence type="ECO:0000313" key="3">
    <source>
        <dbReference type="Proteomes" id="UP000244066"/>
    </source>
</evidence>
<evidence type="ECO:0008006" key="4">
    <source>
        <dbReference type="Google" id="ProtNLM"/>
    </source>
</evidence>
<comment type="caution">
    <text evidence="2">The sequence shown here is derived from an EMBL/GenBank/DDBJ whole genome shotgun (WGS) entry which is preliminary data.</text>
</comment>
<gene>
    <name evidence="2" type="ORF">B9J98_02030</name>
</gene>
<dbReference type="EMBL" id="NDWU01000004">
    <property type="protein sequence ID" value="PUA33745.1"/>
    <property type="molecule type" value="Genomic_DNA"/>
</dbReference>
<dbReference type="AlphaFoldDB" id="A0A2R7Y886"/>
<organism evidence="2 3">
    <name type="scientific">Candidatus Terraquivivens tikiterensis</name>
    <dbReference type="NCBI Taxonomy" id="1980982"/>
    <lineage>
        <taxon>Archaea</taxon>
        <taxon>Nitrososphaerota</taxon>
        <taxon>Candidatus Wolframiiraptoraceae</taxon>
        <taxon>Candidatus Terraquivivens</taxon>
    </lineage>
</organism>
<sequence length="198" mass="20882">MENMVSLVRLTVATSASFLIIALFSFIEHFGAGMQELIAIFGIAVSALIASLVARSMLASAVSVAVGGAFALLLTLLSPYIFYIELKLWNPLGAFGILEAFGRILLVGIAVGISVGISGMLRVFEAQKKEGVKPPAEEVVEVKEEKPETTPTPPTAREAAVQEAVGVPTETITCPGCKESIPSDAIFCPLCGKRVKES</sequence>
<dbReference type="Proteomes" id="UP000244066">
    <property type="component" value="Unassembled WGS sequence"/>
</dbReference>
<keyword evidence="1" id="KW-0812">Transmembrane</keyword>
<feature type="transmembrane region" description="Helical" evidence="1">
    <location>
        <begin position="33"/>
        <end position="54"/>
    </location>
</feature>
<evidence type="ECO:0000256" key="1">
    <source>
        <dbReference type="SAM" id="Phobius"/>
    </source>
</evidence>
<name>A0A2R7Y886_9ARCH</name>
<keyword evidence="1" id="KW-0472">Membrane</keyword>
<evidence type="ECO:0000313" key="2">
    <source>
        <dbReference type="EMBL" id="PUA33745.1"/>
    </source>
</evidence>
<feature type="transmembrane region" description="Helical" evidence="1">
    <location>
        <begin position="104"/>
        <end position="124"/>
    </location>
</feature>
<keyword evidence="1" id="KW-1133">Transmembrane helix</keyword>
<accession>A0A2R7Y886</accession>